<keyword evidence="10" id="KW-1185">Reference proteome</keyword>
<dbReference type="KEGG" id="vg:25396029"/>
<keyword evidence="7" id="KW-0238">DNA-binding</keyword>
<evidence type="ECO:0000256" key="2">
    <source>
        <dbReference type="ARBA" id="ARBA00022562"/>
    </source>
</evidence>
<dbReference type="InterPro" id="IPR005608">
    <property type="entry name" value="Adeno_V"/>
</dbReference>
<dbReference type="GO" id="GO:0044423">
    <property type="term" value="C:virion component"/>
    <property type="evidence" value="ECO:0007669"/>
    <property type="project" value="UniProtKB-KW"/>
</dbReference>
<evidence type="ECO:0000256" key="8">
    <source>
        <dbReference type="SAM" id="MobiDB-lite"/>
    </source>
</evidence>
<comment type="similarity">
    <text evidence="1">Belongs to the adenoviridae core-capsid bridging protein family.</text>
</comment>
<evidence type="ECO:0000313" key="10">
    <source>
        <dbReference type="Proteomes" id="UP000162613"/>
    </source>
</evidence>
<keyword evidence="6" id="KW-0118">Viral capsid assembly</keyword>
<gene>
    <name evidence="9" type="primary">12</name>
</gene>
<feature type="region of interest" description="Disordered" evidence="8">
    <location>
        <begin position="379"/>
        <end position="401"/>
    </location>
</feature>
<evidence type="ECO:0000256" key="5">
    <source>
        <dbReference type="ARBA" id="ARBA00022921"/>
    </source>
</evidence>
<sequence length="434" mass="48829">MAAISRALKQEILDDLLPEVYVPTKSRRRPKIKTEGHIDVKTLVKAKTKKRRVAKQDLDEEVEFVRTFAPRRPYQWKGRKVRAVLRPGVPVVFTPGQRSGTATKRDFDEVYADEDILAQEAVMINEFAYGKRPRVTLTRHNPTPSQVPITKQEPVVKEEVVAPGEAKLLPTVQVLVSKNMKNEPILPISKKEAGDVKIENHGVEQVAPGLGVQTVDIKVPIKRKRAAETEIEIKKIKEELEPMQTTLNLQYAEQPEVMTFDSGVEPLPLFESAPTGRPIAVARKRRVPTPAPAQVEVMETQQTVPTAVVSQVPSVSGPPVRLLKGRTYSRYGPANAIPPDYRYHPSITANRLRAAMPTGRVSRWGPANSILPTVQLHPSMVGPFPPPRGRRVRRRRRRTKTRPSFIMPARTRRGVMLPENVRYHPSISVLTRRS</sequence>
<organism evidence="9 10">
    <name type="scientific">Skunk adenovirus 1</name>
    <dbReference type="NCBI Taxonomy" id="2698728"/>
    <lineage>
        <taxon>Viruses</taxon>
        <taxon>Varidnaviria</taxon>
        <taxon>Bamfordvirae</taxon>
        <taxon>Preplasmiviricota</taxon>
        <taxon>Polisuviricotina</taxon>
        <taxon>Pharingeaviricetes</taxon>
        <taxon>Rowavirales</taxon>
        <taxon>Adenoviridae</taxon>
        <taxon>Mastadenovirus</taxon>
        <taxon>Mastadenovirus trianonense</taxon>
        <taxon>Skunk mastadenovirus A</taxon>
    </lineage>
</organism>
<dbReference type="RefSeq" id="YP_009162594.1">
    <property type="nucleotide sequence ID" value="NC_027708.1"/>
</dbReference>
<keyword evidence="4" id="KW-0946">Virion</keyword>
<protein>
    <submittedName>
        <fullName evidence="9">V</fullName>
    </submittedName>
</protein>
<evidence type="ECO:0000313" key="9">
    <source>
        <dbReference type="EMBL" id="AKC34848.1"/>
    </source>
</evidence>
<proteinExistence type="inferred from homology"/>
<evidence type="ECO:0000256" key="4">
    <source>
        <dbReference type="ARBA" id="ARBA00022844"/>
    </source>
</evidence>
<dbReference type="EMBL" id="KP238322">
    <property type="protein sequence ID" value="AKC34848.1"/>
    <property type="molecule type" value="Genomic_DNA"/>
</dbReference>
<keyword evidence="2" id="KW-1048">Host nucleus</keyword>
<dbReference type="Pfam" id="PF03910">
    <property type="entry name" value="Adeno_PV"/>
    <property type="match status" value="1"/>
</dbReference>
<dbReference type="Proteomes" id="UP000162613">
    <property type="component" value="Segment"/>
</dbReference>
<accession>A0A0K0MGD0</accession>
<dbReference type="GeneID" id="25396029"/>
<keyword evidence="5" id="KW-0426">Late protein</keyword>
<evidence type="ECO:0000256" key="6">
    <source>
        <dbReference type="ARBA" id="ARBA00022950"/>
    </source>
</evidence>
<evidence type="ECO:0000256" key="1">
    <source>
        <dbReference type="ARBA" id="ARBA00008293"/>
    </source>
</evidence>
<keyword evidence="3" id="KW-1188">Viral release from host cell</keyword>
<name>A0A0K0MGD0_9ADEN</name>
<reference evidence="9 10" key="1">
    <citation type="journal article" date="2015" name="Virology">
        <title>Characterization of a novel adenovirus isolated from a skunk.</title>
        <authorList>
            <person name="Kozak R.A."/>
            <person name="Ackford J.G."/>
            <person name="Slaine P."/>
            <person name="Li A."/>
            <person name="Carman S."/>
            <person name="Campbell D."/>
            <person name="Welch M.K."/>
            <person name="Kropinski A.M."/>
            <person name="Nagy E."/>
        </authorList>
    </citation>
    <scope>NUCLEOTIDE SEQUENCE [LARGE SCALE GENOMIC DNA]</scope>
    <source>
        <strain evidence="9">SkAdV-PB1</strain>
    </source>
</reference>
<evidence type="ECO:0000256" key="3">
    <source>
        <dbReference type="ARBA" id="ARBA00022612"/>
    </source>
</evidence>
<dbReference type="GO" id="GO:0003677">
    <property type="term" value="F:DNA binding"/>
    <property type="evidence" value="ECO:0007669"/>
    <property type="project" value="UniProtKB-KW"/>
</dbReference>
<feature type="compositionally biased region" description="Basic residues" evidence="8">
    <location>
        <begin position="388"/>
        <end position="401"/>
    </location>
</feature>
<evidence type="ECO:0000256" key="7">
    <source>
        <dbReference type="ARBA" id="ARBA00023125"/>
    </source>
</evidence>
<dbReference type="OrthoDB" id="9492at10239"/>